<feature type="domain" description="DUF7630" evidence="14">
    <location>
        <begin position="1813"/>
        <end position="1864"/>
    </location>
</feature>
<evidence type="ECO:0000256" key="12">
    <source>
        <dbReference type="SAM" id="SignalP"/>
    </source>
</evidence>
<organism evidence="15 16">
    <name type="scientific">Blepharisma stoltei</name>
    <dbReference type="NCBI Taxonomy" id="1481888"/>
    <lineage>
        <taxon>Eukaryota</taxon>
        <taxon>Sar</taxon>
        <taxon>Alveolata</taxon>
        <taxon>Ciliophora</taxon>
        <taxon>Postciliodesmatophora</taxon>
        <taxon>Heterotrichea</taxon>
        <taxon>Heterotrichida</taxon>
        <taxon>Blepharismidae</taxon>
        <taxon>Blepharisma</taxon>
    </lineage>
</organism>
<comment type="subcellular location">
    <subcellularLocation>
        <location evidence="1">Cell envelope</location>
    </subcellularLocation>
    <subcellularLocation>
        <location evidence="2">Cell outer membrane</location>
    </subcellularLocation>
    <subcellularLocation>
        <location evidence="3">Secreted</location>
    </subcellularLocation>
</comment>
<evidence type="ECO:0000256" key="11">
    <source>
        <dbReference type="SAM" id="Phobius"/>
    </source>
</evidence>
<name>A0AAU9JAJ8_9CILI</name>
<evidence type="ECO:0000259" key="14">
    <source>
        <dbReference type="Pfam" id="PF24633"/>
    </source>
</evidence>
<feature type="transmembrane region" description="Helical" evidence="11">
    <location>
        <begin position="1910"/>
        <end position="1929"/>
    </location>
</feature>
<evidence type="ECO:0000256" key="9">
    <source>
        <dbReference type="ARBA" id="ARBA00023180"/>
    </source>
</evidence>
<dbReference type="SMART" id="SM00710">
    <property type="entry name" value="PbH1"/>
    <property type="match status" value="12"/>
</dbReference>
<evidence type="ECO:0000256" key="5">
    <source>
        <dbReference type="ARBA" id="ARBA00022729"/>
    </source>
</evidence>
<dbReference type="Pfam" id="PF02415">
    <property type="entry name" value="Chlam_PMP"/>
    <property type="match status" value="2"/>
</dbReference>
<dbReference type="SUPFAM" id="SSF51126">
    <property type="entry name" value="Pectin lyase-like"/>
    <property type="match status" value="3"/>
</dbReference>
<keyword evidence="5 12" id="KW-0732">Signal</keyword>
<evidence type="ECO:0000256" key="8">
    <source>
        <dbReference type="ARBA" id="ARBA00023157"/>
    </source>
</evidence>
<feature type="transmembrane region" description="Helical" evidence="11">
    <location>
        <begin position="2005"/>
        <end position="2028"/>
    </location>
</feature>
<keyword evidence="9" id="KW-0325">Glycoprotein</keyword>
<feature type="domain" description="LNR" evidence="13">
    <location>
        <begin position="132"/>
        <end position="164"/>
    </location>
</feature>
<feature type="transmembrane region" description="Helical" evidence="11">
    <location>
        <begin position="2054"/>
        <end position="2078"/>
    </location>
</feature>
<accession>A0AAU9JAJ8</accession>
<evidence type="ECO:0000256" key="6">
    <source>
        <dbReference type="ARBA" id="ARBA00022737"/>
    </source>
</evidence>
<keyword evidence="7 11" id="KW-0472">Membrane</keyword>
<dbReference type="Gene3D" id="3.30.300.320">
    <property type="match status" value="2"/>
</dbReference>
<keyword evidence="4" id="KW-0964">Secreted</keyword>
<feature type="transmembrane region" description="Helical" evidence="11">
    <location>
        <begin position="2164"/>
        <end position="2185"/>
    </location>
</feature>
<keyword evidence="8" id="KW-1015">Disulfide bond</keyword>
<dbReference type="InterPro" id="IPR003368">
    <property type="entry name" value="POMP_repeat"/>
</dbReference>
<feature type="transmembrane region" description="Helical" evidence="11">
    <location>
        <begin position="2107"/>
        <end position="2128"/>
    </location>
</feature>
<dbReference type="PANTHER" id="PTHR11319">
    <property type="entry name" value="G PROTEIN-COUPLED RECEPTOR-RELATED"/>
    <property type="match status" value="1"/>
</dbReference>
<reference evidence="15" key="1">
    <citation type="submission" date="2021-09" db="EMBL/GenBank/DDBJ databases">
        <authorList>
            <consortium name="AG Swart"/>
            <person name="Singh M."/>
            <person name="Singh A."/>
            <person name="Seah K."/>
            <person name="Emmerich C."/>
        </authorList>
    </citation>
    <scope>NUCLEOTIDE SEQUENCE</scope>
    <source>
        <strain evidence="15">ATCC30299</strain>
    </source>
</reference>
<keyword evidence="16" id="KW-1185">Reference proteome</keyword>
<gene>
    <name evidence="15" type="ORF">BSTOLATCC_MIC36089</name>
</gene>
<feature type="transmembrane region" description="Helical" evidence="11">
    <location>
        <begin position="1871"/>
        <end position="1889"/>
    </location>
</feature>
<evidence type="ECO:0000256" key="3">
    <source>
        <dbReference type="ARBA" id="ARBA00004613"/>
    </source>
</evidence>
<keyword evidence="10" id="KW-0998">Cell outer membrane</keyword>
<dbReference type="InterPro" id="IPR011050">
    <property type="entry name" value="Pectin_lyase_fold/virulence"/>
</dbReference>
<keyword evidence="11" id="KW-0812">Transmembrane</keyword>
<dbReference type="NCBIfam" id="TIGR01376">
    <property type="entry name" value="POMP_repeat"/>
    <property type="match status" value="1"/>
</dbReference>
<evidence type="ECO:0000313" key="16">
    <source>
        <dbReference type="Proteomes" id="UP001162131"/>
    </source>
</evidence>
<evidence type="ECO:0000256" key="7">
    <source>
        <dbReference type="ARBA" id="ARBA00023136"/>
    </source>
</evidence>
<feature type="signal peptide" evidence="12">
    <location>
        <begin position="1"/>
        <end position="15"/>
    </location>
</feature>
<sequence>MNFLIAFLFLWFVKGLDLTCSSHICPDIIKGNRQCNPECMTSFCNYDTSFQFNSSLHKKNSDCYENCIFDGCDPQNLGNGICDTSCNTTSCGFDWGDCTCSPGCFNSMLGDGNCDEECDNWNCDLDNHDCGQCADGCFPTMLGNGICDSACNNEDCLFDYKDCQCAENCKWTDYGLCLPECMIANCNYDKIDQYPNNWCQNKSLAIFSSYQQIIRNDFSYVVNLENCYKASNYTCSKEKALNFVNCYQECNILECNYANGNCEHYSDAYCRRSYKNFSGCLTCINNKYQIIAYNFNRTCTIFSHWELYTGLFPDGSLTKIIPIDTSSAKNPHIYFVKPSTNSGWLSGNGTYFSQFSSLSYALANIFYNYSIIYLSQSNYYTEQRTIELKNGLMNSRYYDPNYIFRNLTSRNIKIKTLENSPITIKRGKDDISSSVFWFQLGNISNLEINNVIFDWKNTISSCKNDDYCDYCPVVTSSSDLSLYYNDRGEKINDFLSGTWCSINNGKFFFNITSSNLVLNNVGFINFRTDFNSIFWVAKNSNMTLNNVTFDNVKVYNSDNSAIIVWNSTGTLQFNKGTVSRVNNGYEIKDSIRMKGFLNVILAKSIVLRDVNFMYNVVEEPLSIAANRGALVFLNLFQMLVIDSCTFIYNYCDFGIINIQQQYNDFSNQTNDYGEIIYSTLNHIFIVSSNFTSNYGKISGVLYSYHKYESQNLLIENSSFTHNGIETGPLIYIESNYINQKYLSDIILNTSSANNNNLVGGKYLAKWVKIHNSSFVENYSGSSGILEVTKMINIDLKGVFMVSNGLASSGSMNANSIISKYYIENPDMYIKLNITDPPDLNCESLSSISDSINLNLDKVSILKNYCKNSLPRIIISNTTNSTISISNFENNSGSGFNGICLTSDKSSSMTIKDSFFISNQNNQPRNPGAIYSLSDLLLQNCTFLNNIADWGGALYFVGQNLRIISSYFDSNRSPNLNGAAIYYFLSLYDIKNSLFSITNTTFTNNSCNLNGGGIFISKSSLSELTLELEIDGSHFYNNKAYAGSSLFIDGNVQLSPNSSISNCEFKENKASFSGTIWIYYTYGILEINSCSFFENNGLYSSGLNIAIGENSSENNSKLTLNYCDFQFNTGNVTISLDDQNTNSTLEINYCQFEYNYGSVFSLDNGYATDKNSRIQHNYSPNSGGVLNLKNSAIFVAENAIYINCSSSLNGGVASLTLKSQYFCFSCKFTENSAESSGGVIYADSNAEFHIYSSIINKNSCKNRGSAIFMASVFVNSTIDNSKIFENYAYGEGTIALLGSAIFINSSEISNNSVSQKNPGIHLENSIALITNTSFFNQNGNEGCSILLSSSFAKIINSSFHDGFSSSSGTALHATSSVLKIFSSTFLNLFSNSSGGSIYLYESSNLTLKDSIFINTSSSIDSYSSFVNITNTSFTNYSSSCIYGSRINLSSESSYFLNGYSAVGAALYCSECNNISIISSEFSNNVAQKGGAIYLENQADHLNSSQCNINSSSFISNMAGNGGAIWTNNINLNIFSSRFDKNYAEDWETKTIQEITDGIGGAIKVSCVDSEIPCYFDISWNNFSNNLAVYKGGAISWDNSKPILENNNFWNNSALYGNDIASFPAMMVFLNGTNQRVLQYRRNLDLILNDIASGQNKNPPLTFALIDDISQIITTDCSSQAQLLSSSDDLIISGTSIANAVNGIFHFNEYIITAKPGSSLEMSVISSAIDDSKMSKSSYPIQMSSRLPIYVNLRLCEIGEATVGLECESCLENYYNIDIKNSKCLSCPSSANCYGNYTIAPKHGYWRDNKFTDHFWKCPYPPACLGSPDILNLSFTGKCAKGYENNMCHSCQEGYSRLYKNECQECPSIVSNVFRLSGIFSLLVFMVIVIIKTSRKSAFEQASLSSIYIKIFWNYLQIMIIIATFSLNWPYEAVQLFYIQTCMDYIGAQLFFVDCFLQKLYSKSDIYYYKILITSLTPFSLAFICLLLWLIIYAIKRKNLRELKDDYLSTFAVILFLIHPSITNTMFSIFSCKEINSGEYWLYADLGIRCWDYNHLFYVLLFALPTINIWVIAVPALCLIKLVKNRNKLEDISVKLRFGFLFNGYNSKYYYWEFLILYWKVILIILSVFFSNLSTNIQALTVALMLAIFLHTQAKNHPYCETQINKVEIFSIASALITIIAGLFFITDDLDCFGNIILLILLLLFNFLFIIYISGLLLMQISIFKKCIMILAKVLHIDKDKKYQVREDLDYRSVIDQDHKLMTSMNISSVGYLSELRDGAMVSMELDPFASENESVHG</sequence>
<feature type="transmembrane region" description="Helical" evidence="11">
    <location>
        <begin position="1965"/>
        <end position="1993"/>
    </location>
</feature>
<evidence type="ECO:0000313" key="15">
    <source>
        <dbReference type="EMBL" id="CAG9324295.1"/>
    </source>
</evidence>
<dbReference type="Proteomes" id="UP001162131">
    <property type="component" value="Unassembled WGS sequence"/>
</dbReference>
<keyword evidence="11" id="KW-1133">Transmembrane helix</keyword>
<comment type="caution">
    <text evidence="15">The sequence shown here is derived from an EMBL/GenBank/DDBJ whole genome shotgun (WGS) entry which is preliminary data.</text>
</comment>
<keyword evidence="6" id="KW-0677">Repeat</keyword>
<evidence type="ECO:0000256" key="4">
    <source>
        <dbReference type="ARBA" id="ARBA00022525"/>
    </source>
</evidence>
<proteinExistence type="predicted"/>
<feature type="transmembrane region" description="Helical" evidence="11">
    <location>
        <begin position="2191"/>
        <end position="2217"/>
    </location>
</feature>
<dbReference type="InterPro" id="IPR056047">
    <property type="entry name" value="CRMPA-like_DUF7630"/>
</dbReference>
<protein>
    <submittedName>
        <fullName evidence="15">Uncharacterized protein</fullName>
    </submittedName>
</protein>
<dbReference type="InterPro" id="IPR006626">
    <property type="entry name" value="PbH1"/>
</dbReference>
<evidence type="ECO:0000259" key="13">
    <source>
        <dbReference type="Pfam" id="PF00066"/>
    </source>
</evidence>
<feature type="transmembrane region" description="Helical" evidence="11">
    <location>
        <begin position="2134"/>
        <end position="2152"/>
    </location>
</feature>
<feature type="chain" id="PRO_5043784562" evidence="12">
    <location>
        <begin position="16"/>
        <end position="2296"/>
    </location>
</feature>
<dbReference type="Pfam" id="PF24633">
    <property type="entry name" value="DUF7630"/>
    <property type="match status" value="1"/>
</dbReference>
<dbReference type="Pfam" id="PF00066">
    <property type="entry name" value="Notch"/>
    <property type="match status" value="2"/>
</dbReference>
<evidence type="ECO:0000256" key="1">
    <source>
        <dbReference type="ARBA" id="ARBA00004196"/>
    </source>
</evidence>
<dbReference type="GO" id="GO:0005576">
    <property type="term" value="C:extracellular region"/>
    <property type="evidence" value="ECO:0007669"/>
    <property type="project" value="UniProtKB-SubCell"/>
</dbReference>
<dbReference type="InterPro" id="IPR000800">
    <property type="entry name" value="Notch_dom"/>
</dbReference>
<feature type="domain" description="LNR" evidence="13">
    <location>
        <begin position="65"/>
        <end position="98"/>
    </location>
</feature>
<dbReference type="EMBL" id="CAJZBQ010000036">
    <property type="protein sequence ID" value="CAG9324295.1"/>
    <property type="molecule type" value="Genomic_DNA"/>
</dbReference>
<dbReference type="PANTHER" id="PTHR11319:SF35">
    <property type="entry name" value="OUTER MEMBRANE PROTEIN PMPC-RELATED"/>
    <property type="match status" value="1"/>
</dbReference>
<evidence type="ECO:0000256" key="2">
    <source>
        <dbReference type="ARBA" id="ARBA00004442"/>
    </source>
</evidence>
<evidence type="ECO:0000256" key="10">
    <source>
        <dbReference type="ARBA" id="ARBA00023237"/>
    </source>
</evidence>